<evidence type="ECO:0000256" key="4">
    <source>
        <dbReference type="ARBA" id="ARBA00022448"/>
    </source>
</evidence>
<evidence type="ECO:0000313" key="11">
    <source>
        <dbReference type="EMBL" id="WNY24441.1"/>
    </source>
</evidence>
<evidence type="ECO:0000256" key="6">
    <source>
        <dbReference type="ARBA" id="ARBA00022692"/>
    </source>
</evidence>
<dbReference type="GeneID" id="85196400"/>
<feature type="transmembrane region" description="Helical" evidence="10">
    <location>
        <begin position="95"/>
        <end position="117"/>
    </location>
</feature>
<dbReference type="GO" id="GO:0015297">
    <property type="term" value="F:antiporter activity"/>
    <property type="evidence" value="ECO:0007669"/>
    <property type="project" value="InterPro"/>
</dbReference>
<dbReference type="InterPro" id="IPR051327">
    <property type="entry name" value="MATE_MepA_subfamily"/>
</dbReference>
<reference evidence="11 12" key="1">
    <citation type="submission" date="2023-07" db="EMBL/GenBank/DDBJ databases">
        <title>Closed genoem sequence of Methanomicrococcus sp. Hf6.</title>
        <authorList>
            <person name="Poehlein A."/>
            <person name="Protasov E."/>
            <person name="Platt K."/>
            <person name="Reeh H."/>
            <person name="Daniel R."/>
            <person name="Brune A."/>
        </authorList>
    </citation>
    <scope>NUCLEOTIDE SEQUENCE [LARGE SCALE GENOMIC DNA]</scope>
    <source>
        <strain evidence="11 12">Hf6</strain>
    </source>
</reference>
<dbReference type="PANTHER" id="PTHR43823:SF3">
    <property type="entry name" value="MULTIDRUG EXPORT PROTEIN MEPA"/>
    <property type="match status" value="1"/>
</dbReference>
<feature type="transmembrane region" description="Helical" evidence="10">
    <location>
        <begin position="62"/>
        <end position="83"/>
    </location>
</feature>
<feature type="transmembrane region" description="Helical" evidence="10">
    <location>
        <begin position="196"/>
        <end position="217"/>
    </location>
</feature>
<proteinExistence type="inferred from homology"/>
<keyword evidence="4" id="KW-0813">Transport</keyword>
<dbReference type="PANTHER" id="PTHR43823">
    <property type="entry name" value="SPORULATION PROTEIN YKVU"/>
    <property type="match status" value="1"/>
</dbReference>
<comment type="subcellular location">
    <subcellularLocation>
        <location evidence="1">Cell membrane</location>
        <topology evidence="1">Multi-pass membrane protein</topology>
    </subcellularLocation>
</comment>
<feature type="transmembrane region" description="Helical" evidence="10">
    <location>
        <begin position="137"/>
        <end position="157"/>
    </location>
</feature>
<evidence type="ECO:0000256" key="3">
    <source>
        <dbReference type="ARBA" id="ARBA00022106"/>
    </source>
</evidence>
<dbReference type="GO" id="GO:0005886">
    <property type="term" value="C:plasma membrane"/>
    <property type="evidence" value="ECO:0007669"/>
    <property type="project" value="UniProtKB-SubCell"/>
</dbReference>
<dbReference type="CDD" id="cd13143">
    <property type="entry name" value="MATE_MepA_like"/>
    <property type="match status" value="1"/>
</dbReference>
<keyword evidence="6 10" id="KW-0812">Transmembrane</keyword>
<dbReference type="InterPro" id="IPR045070">
    <property type="entry name" value="MATE_MepA-like"/>
</dbReference>
<evidence type="ECO:0000256" key="9">
    <source>
        <dbReference type="ARBA" id="ARBA00023251"/>
    </source>
</evidence>
<accession>A0AA96ZUL2</accession>
<dbReference type="NCBIfam" id="TIGR00797">
    <property type="entry name" value="matE"/>
    <property type="match status" value="1"/>
</dbReference>
<evidence type="ECO:0000256" key="8">
    <source>
        <dbReference type="ARBA" id="ARBA00023136"/>
    </source>
</evidence>
<evidence type="ECO:0000256" key="1">
    <source>
        <dbReference type="ARBA" id="ARBA00004651"/>
    </source>
</evidence>
<dbReference type="Pfam" id="PF01554">
    <property type="entry name" value="MatE"/>
    <property type="match status" value="2"/>
</dbReference>
<feature type="transmembrane region" description="Helical" evidence="10">
    <location>
        <begin position="20"/>
        <end position="42"/>
    </location>
</feature>
<evidence type="ECO:0000256" key="5">
    <source>
        <dbReference type="ARBA" id="ARBA00022475"/>
    </source>
</evidence>
<dbReference type="GO" id="GO:0046677">
    <property type="term" value="P:response to antibiotic"/>
    <property type="evidence" value="ECO:0007669"/>
    <property type="project" value="UniProtKB-KW"/>
</dbReference>
<name>A0AA96ZUL2_9EURY</name>
<dbReference type="AlphaFoldDB" id="A0AA96ZUL2"/>
<feature type="transmembrane region" description="Helical" evidence="10">
    <location>
        <begin position="169"/>
        <end position="190"/>
    </location>
</feature>
<dbReference type="InterPro" id="IPR048279">
    <property type="entry name" value="MdtK-like"/>
</dbReference>
<sequence length="456" mass="49218">MSDVRNELLTQNPWKLMIKLSLPAILGQFVVGFYAFIDSIFVGQMVGVDAMSAVSAASPFVLINNGIAVLIGIGSGSILARAIGSKDQETVNKIMGNLVVLSLLLSALSMLVVIPLAPWLLGLTGAEGAVLEMGVSYLRTVFLGSVFVNFMQSANMIMRAEGRMNTAMLIMASGAILNIILDPLFIIMMPDKGPQAVAIATVVAQFFQAAVTLYYFLKVSPIVKFNGIKLAPKLIPQIFSVGSSAMLMQVMMIVQMTVLYHTAVKYGGPDQIALMGAAQRILQLTFVPLWGMSQAMQPAVGTNYGAKNYDRVKKLTTVFILGSTILATAFFILIQMFPGFLLSAFITDPAIVASGISNFRLMYAIFPTYGLLIMTITYFQSLGKGKEAGLIVMLRQVFLIVPLILILPYFMGLTGVWAALPVNDAIILILAVALMIKEFRLLDRKKAAEASEAAAV</sequence>
<evidence type="ECO:0000256" key="2">
    <source>
        <dbReference type="ARBA" id="ARBA00008417"/>
    </source>
</evidence>
<dbReference type="RefSeq" id="WP_316557626.1">
    <property type="nucleotide sequence ID" value="NZ_CP131059.1"/>
</dbReference>
<dbReference type="KEGG" id="mehf:MmiHf6_17780"/>
<feature type="transmembrane region" description="Helical" evidence="10">
    <location>
        <begin position="391"/>
        <end position="410"/>
    </location>
</feature>
<comment type="similarity">
    <text evidence="2">Belongs to the multi antimicrobial extrusion (MATE) (TC 2.A.66.1) family. MepA subfamily.</text>
</comment>
<feature type="transmembrane region" description="Helical" evidence="10">
    <location>
        <begin position="361"/>
        <end position="379"/>
    </location>
</feature>
<keyword evidence="9" id="KW-0046">Antibiotic resistance</keyword>
<keyword evidence="5" id="KW-1003">Cell membrane</keyword>
<keyword evidence="7 10" id="KW-1133">Transmembrane helix</keyword>
<feature type="transmembrane region" description="Helical" evidence="10">
    <location>
        <begin position="238"/>
        <end position="260"/>
    </location>
</feature>
<evidence type="ECO:0000313" key="12">
    <source>
        <dbReference type="Proteomes" id="UP001302978"/>
    </source>
</evidence>
<feature type="transmembrane region" description="Helical" evidence="10">
    <location>
        <begin position="416"/>
        <end position="436"/>
    </location>
</feature>
<feature type="transmembrane region" description="Helical" evidence="10">
    <location>
        <begin position="318"/>
        <end position="341"/>
    </location>
</feature>
<dbReference type="EMBL" id="CP131059">
    <property type="protein sequence ID" value="WNY24441.1"/>
    <property type="molecule type" value="Genomic_DNA"/>
</dbReference>
<organism evidence="11 12">
    <name type="scientific">Methanimicrococcus hongohii</name>
    <dbReference type="NCBI Taxonomy" id="3028295"/>
    <lineage>
        <taxon>Archaea</taxon>
        <taxon>Methanobacteriati</taxon>
        <taxon>Methanobacteriota</taxon>
        <taxon>Stenosarchaea group</taxon>
        <taxon>Methanomicrobia</taxon>
        <taxon>Methanosarcinales</taxon>
        <taxon>Methanosarcinaceae</taxon>
        <taxon>Methanimicrococcus</taxon>
    </lineage>
</organism>
<evidence type="ECO:0000256" key="10">
    <source>
        <dbReference type="SAM" id="Phobius"/>
    </source>
</evidence>
<protein>
    <recommendedName>
        <fullName evidence="3">Multidrug export protein MepA</fullName>
    </recommendedName>
</protein>
<keyword evidence="12" id="KW-1185">Reference proteome</keyword>
<dbReference type="PIRSF" id="PIRSF006603">
    <property type="entry name" value="DinF"/>
    <property type="match status" value="1"/>
</dbReference>
<keyword evidence="8 10" id="KW-0472">Membrane</keyword>
<dbReference type="InterPro" id="IPR002528">
    <property type="entry name" value="MATE_fam"/>
</dbReference>
<dbReference type="Proteomes" id="UP001302978">
    <property type="component" value="Chromosome"/>
</dbReference>
<gene>
    <name evidence="11" type="primary">mepA_3</name>
    <name evidence="11" type="ORF">MmiHf6_17780</name>
</gene>
<dbReference type="GO" id="GO:0042910">
    <property type="term" value="F:xenobiotic transmembrane transporter activity"/>
    <property type="evidence" value="ECO:0007669"/>
    <property type="project" value="InterPro"/>
</dbReference>
<evidence type="ECO:0000256" key="7">
    <source>
        <dbReference type="ARBA" id="ARBA00022989"/>
    </source>
</evidence>